<dbReference type="EMBL" id="JAUTXU010000025">
    <property type="protein sequence ID" value="KAK3719637.1"/>
    <property type="molecule type" value="Genomic_DNA"/>
</dbReference>
<evidence type="ECO:0000313" key="2">
    <source>
        <dbReference type="Proteomes" id="UP001281147"/>
    </source>
</evidence>
<accession>A0ACC3NNY4</accession>
<reference evidence="1" key="1">
    <citation type="submission" date="2023-07" db="EMBL/GenBank/DDBJ databases">
        <title>Black Yeasts Isolated from many extreme environments.</title>
        <authorList>
            <person name="Coleine C."/>
            <person name="Stajich J.E."/>
            <person name="Selbmann L."/>
        </authorList>
    </citation>
    <scope>NUCLEOTIDE SEQUENCE</scope>
    <source>
        <strain evidence="1">CCFEE 5714</strain>
    </source>
</reference>
<proteinExistence type="predicted"/>
<protein>
    <submittedName>
        <fullName evidence="1">mRNA 3' end processing factor</fullName>
    </submittedName>
</protein>
<gene>
    <name evidence="1" type="primary">PCF11_1</name>
    <name evidence="1" type="ORF">LTR37_004174</name>
</gene>
<evidence type="ECO:0000313" key="1">
    <source>
        <dbReference type="EMBL" id="KAK3719637.1"/>
    </source>
</evidence>
<comment type="caution">
    <text evidence="1">The sequence shown here is derived from an EMBL/GenBank/DDBJ whole genome shotgun (WGS) entry which is preliminary data.</text>
</comment>
<sequence length="700" mass="75652">MSARSPRGSLSGASSAEVADDFGESLKDLSANNRYEISNLTLIAKENTEHAQAISKTLENHIKTTAPSRKLPSLYLLDSIVKNVGTPYTVYLGRNLYSIFMDAYTLVDGSTRRNMEGMLKTWKEPVPGSMETRPVFPLETVRPIENALIKARTAALQSSRQGQMQPPPEYRSTPTPPQHNGRYTVPPSQGQGQPYGYGYQQPNPYQQSVPSNFSPAPNVQQPHIYAAPTPQPANDVANIKRDVATLISQHQAQFGANPFDVELRKRLEALISLQTILNSQALDAKSLQQIRNQLSALAAAGAPPRPTPQPSYSTPQRWQPPASIPQPSHLARPPIPYPQPLSTQPQLSASFLDPAALNGLQALLANGQKPGTPQMRAAAPALQNASHTQLNNVQNQTASAPATNAVDLIASLTKNGLLPPPPTNPAPQISAPAPAPQQRQSTASLLQSLSSILPPASQRGTPTLPPAQLANTGKPRIPMNAAALKTFRPELVQALYDAQPNQCSTCGRRFLATEHGRAKKARHLDWHFRTNQRMADSSISRGAHRDWFLPEIEWIQFVEFDPSTTTAADTNAAAAAKKEKQKQLPQEQFVRAPAGMTKNTCNICFEEMKSTYSEELQDWVFVNAAMVQGDRIVHATCLAEMQKGQQQSQQGGGGSLAAALAAVGGGGGQQRQRSATPDSSLGKRKAEGALAGLGARMRMD</sequence>
<dbReference type="Proteomes" id="UP001281147">
    <property type="component" value="Unassembled WGS sequence"/>
</dbReference>
<organism evidence="1 2">
    <name type="scientific">Vermiconidia calcicola</name>
    <dbReference type="NCBI Taxonomy" id="1690605"/>
    <lineage>
        <taxon>Eukaryota</taxon>
        <taxon>Fungi</taxon>
        <taxon>Dikarya</taxon>
        <taxon>Ascomycota</taxon>
        <taxon>Pezizomycotina</taxon>
        <taxon>Dothideomycetes</taxon>
        <taxon>Dothideomycetidae</taxon>
        <taxon>Mycosphaerellales</taxon>
        <taxon>Extremaceae</taxon>
        <taxon>Vermiconidia</taxon>
    </lineage>
</organism>
<keyword evidence="2" id="KW-1185">Reference proteome</keyword>
<name>A0ACC3NNY4_9PEZI</name>